<evidence type="ECO:0000256" key="1">
    <source>
        <dbReference type="ARBA" id="ARBA00004141"/>
    </source>
</evidence>
<dbReference type="InterPro" id="IPR038050">
    <property type="entry name" value="Neuro_actylchol_rec"/>
</dbReference>
<comment type="subcellular location">
    <subcellularLocation>
        <location evidence="1">Membrane</location>
        <topology evidence="1">Multi-pass membrane protein</topology>
    </subcellularLocation>
</comment>
<dbReference type="Gene3D" id="2.70.170.10">
    <property type="entry name" value="Neurotransmitter-gated ion-channel ligand-binding domain"/>
    <property type="match status" value="1"/>
</dbReference>
<organism evidence="8 9">
    <name type="scientific">Octopus sinensis</name>
    <name type="common">East Asian common octopus</name>
    <dbReference type="NCBI Taxonomy" id="2607531"/>
    <lineage>
        <taxon>Eukaryota</taxon>
        <taxon>Metazoa</taxon>
        <taxon>Spiralia</taxon>
        <taxon>Lophotrochozoa</taxon>
        <taxon>Mollusca</taxon>
        <taxon>Cephalopoda</taxon>
        <taxon>Coleoidea</taxon>
        <taxon>Octopodiformes</taxon>
        <taxon>Octopoda</taxon>
        <taxon>Incirrata</taxon>
        <taxon>Octopodidae</taxon>
        <taxon>Octopus</taxon>
    </lineage>
</organism>
<dbReference type="SUPFAM" id="SSF90112">
    <property type="entry name" value="Neurotransmitter-gated ion-channel transmembrane pore"/>
    <property type="match status" value="1"/>
</dbReference>
<feature type="chain" id="PRO_5029036115" evidence="5">
    <location>
        <begin position="18"/>
        <end position="379"/>
    </location>
</feature>
<protein>
    <submittedName>
        <fullName evidence="9">Acetylcholine receptor subunit delta-like</fullName>
    </submittedName>
</protein>
<evidence type="ECO:0000256" key="2">
    <source>
        <dbReference type="ARBA" id="ARBA00022692"/>
    </source>
</evidence>
<keyword evidence="5" id="KW-0813">Transport</keyword>
<dbReference type="GO" id="GO:0005230">
    <property type="term" value="F:extracellular ligand-gated monoatomic ion channel activity"/>
    <property type="evidence" value="ECO:0007669"/>
    <property type="project" value="InterPro"/>
</dbReference>
<dbReference type="GO" id="GO:0004888">
    <property type="term" value="F:transmembrane signaling receptor activity"/>
    <property type="evidence" value="ECO:0007669"/>
    <property type="project" value="InterPro"/>
</dbReference>
<dbReference type="Pfam" id="PF02932">
    <property type="entry name" value="Neur_chan_memb"/>
    <property type="match status" value="1"/>
</dbReference>
<evidence type="ECO:0000256" key="3">
    <source>
        <dbReference type="ARBA" id="ARBA00022989"/>
    </source>
</evidence>
<dbReference type="AlphaFoldDB" id="A0A7E6FGT5"/>
<dbReference type="Gene3D" id="1.20.58.390">
    <property type="entry name" value="Neurotransmitter-gated ion-channel transmembrane domain"/>
    <property type="match status" value="1"/>
</dbReference>
<evidence type="ECO:0000256" key="5">
    <source>
        <dbReference type="RuleBase" id="RU000687"/>
    </source>
</evidence>
<dbReference type="InterPro" id="IPR006029">
    <property type="entry name" value="Neurotrans-gated_channel_TM"/>
</dbReference>
<accession>A0A7E6FGT5</accession>
<comment type="similarity">
    <text evidence="5">Belongs to the ligand-gated ion channel (TC 1.A.9) family.</text>
</comment>
<evidence type="ECO:0000259" key="6">
    <source>
        <dbReference type="Pfam" id="PF02931"/>
    </source>
</evidence>
<dbReference type="InterPro" id="IPR036734">
    <property type="entry name" value="Neur_chan_lig-bd_sf"/>
</dbReference>
<keyword evidence="8" id="KW-1185">Reference proteome</keyword>
<feature type="transmembrane region" description="Helical" evidence="5">
    <location>
        <begin position="354"/>
        <end position="373"/>
    </location>
</feature>
<keyword evidence="5" id="KW-0732">Signal</keyword>
<feature type="domain" description="Neurotransmitter-gated ion-channel ligand-binding" evidence="6">
    <location>
        <begin position="21"/>
        <end position="201"/>
    </location>
</feature>
<gene>
    <name evidence="9" type="primary">LOC115220605</name>
</gene>
<dbReference type="SUPFAM" id="SSF63712">
    <property type="entry name" value="Nicotinic receptor ligand binding domain-like"/>
    <property type="match status" value="1"/>
</dbReference>
<feature type="transmembrane region" description="Helical" evidence="5">
    <location>
        <begin position="247"/>
        <end position="263"/>
    </location>
</feature>
<feature type="transmembrane region" description="Helical" evidence="5">
    <location>
        <begin position="223"/>
        <end position="240"/>
    </location>
</feature>
<dbReference type="InterPro" id="IPR006202">
    <property type="entry name" value="Neur_chan_lig-bd"/>
</dbReference>
<keyword evidence="5" id="KW-0407">Ion channel</keyword>
<dbReference type="RefSeq" id="XP_036366082.1">
    <property type="nucleotide sequence ID" value="XM_036510189.1"/>
</dbReference>
<evidence type="ECO:0000313" key="8">
    <source>
        <dbReference type="Proteomes" id="UP000515154"/>
    </source>
</evidence>
<dbReference type="CDD" id="cd18989">
    <property type="entry name" value="LGIC_ECD_cation"/>
    <property type="match status" value="1"/>
</dbReference>
<dbReference type="InterPro" id="IPR036719">
    <property type="entry name" value="Neuro-gated_channel_TM_sf"/>
</dbReference>
<keyword evidence="3 5" id="KW-1133">Transmembrane helix</keyword>
<dbReference type="Proteomes" id="UP000515154">
    <property type="component" value="Linkage group LG16"/>
</dbReference>
<name>A0A7E6FGT5_9MOLL</name>
<keyword evidence="5" id="KW-0406">Ion transport</keyword>
<dbReference type="InterPro" id="IPR018000">
    <property type="entry name" value="Neurotransmitter_ion_chnl_CS"/>
</dbReference>
<sequence>MKLIFGLTLMLIGVVASKKKDLENKIFRGYEKSQRPVLNDGDVIYVDVSLEIKNILEFEIAKGLMTSNLILGLSWHDANINWEEEKENVSYIKTQLEKVWYPNVQICNSATGKFTFDGDTGVTLTSNGSTSLYIDRIFNTYCKVNVNKYPFDEHECDISVCFEHQMNTEIMLDYFLYEVTYKPISNQWDYRYEYSEVEKQEIITAGVIVYCKRKYSSATVTKIIPPIMLTLLILSVYVLPASSGEKVSVAITVFLANIVYLSETEKKLGNNSREPSIYLIYLLNLTLVSGFSSISSVIVCKLFAHESGAITISEKDQETNGSKNKIGIIGNADEPIIKTKSKRRIKKCRIKHQMLDKSILSASVLFLLLYIIIVSSDSI</sequence>
<reference evidence="9" key="1">
    <citation type="submission" date="2025-08" db="UniProtKB">
        <authorList>
            <consortium name="RefSeq"/>
        </authorList>
    </citation>
    <scope>IDENTIFICATION</scope>
</reference>
<feature type="domain" description="Neurotransmitter-gated ion-channel transmembrane" evidence="7">
    <location>
        <begin position="223"/>
        <end position="307"/>
    </location>
</feature>
<dbReference type="PANTHER" id="PTHR18945">
    <property type="entry name" value="NEUROTRANSMITTER GATED ION CHANNEL"/>
    <property type="match status" value="1"/>
</dbReference>
<dbReference type="Pfam" id="PF02931">
    <property type="entry name" value="Neur_chan_LBD"/>
    <property type="match status" value="1"/>
</dbReference>
<dbReference type="KEGG" id="osn:115220605"/>
<dbReference type="InterPro" id="IPR006201">
    <property type="entry name" value="Neur_channel"/>
</dbReference>
<evidence type="ECO:0000256" key="4">
    <source>
        <dbReference type="ARBA" id="ARBA00023136"/>
    </source>
</evidence>
<evidence type="ECO:0000259" key="7">
    <source>
        <dbReference type="Pfam" id="PF02932"/>
    </source>
</evidence>
<keyword evidence="4 5" id="KW-0472">Membrane</keyword>
<dbReference type="PROSITE" id="PS00236">
    <property type="entry name" value="NEUROTR_ION_CHANNEL"/>
    <property type="match status" value="1"/>
</dbReference>
<dbReference type="PRINTS" id="PR00252">
    <property type="entry name" value="NRIONCHANNEL"/>
</dbReference>
<proteinExistence type="inferred from homology"/>
<keyword evidence="2 5" id="KW-0812">Transmembrane</keyword>
<feature type="transmembrane region" description="Helical" evidence="5">
    <location>
        <begin position="278"/>
        <end position="304"/>
    </location>
</feature>
<evidence type="ECO:0000313" key="9">
    <source>
        <dbReference type="RefSeq" id="XP_036366082.1"/>
    </source>
</evidence>
<feature type="signal peptide" evidence="5">
    <location>
        <begin position="1"/>
        <end position="17"/>
    </location>
</feature>
<dbReference type="GO" id="GO:0016020">
    <property type="term" value="C:membrane"/>
    <property type="evidence" value="ECO:0007669"/>
    <property type="project" value="UniProtKB-SubCell"/>
</dbReference>